<dbReference type="Gene3D" id="1.10.287.70">
    <property type="match status" value="1"/>
</dbReference>
<reference evidence="3" key="1">
    <citation type="submission" date="2022-11" db="EMBL/GenBank/DDBJ databases">
        <title>Nonomuraea corallina sp. nov., a new species of the genus Nonomuraea isolated from sea side sediment in Thai sea.</title>
        <authorList>
            <person name="Ngamcharungchit C."/>
            <person name="Matsumoto A."/>
            <person name="Suriyachadkun C."/>
            <person name="Panbangred W."/>
            <person name="Inahashi Y."/>
            <person name="Intra B."/>
        </authorList>
    </citation>
    <scope>NUCLEOTIDE SEQUENCE</scope>
    <source>
        <strain evidence="3">MCN248</strain>
    </source>
</reference>
<dbReference type="Proteomes" id="UP001144036">
    <property type="component" value="Unassembled WGS sequence"/>
</dbReference>
<feature type="transmembrane region" description="Helical" evidence="1">
    <location>
        <begin position="29"/>
        <end position="47"/>
    </location>
</feature>
<dbReference type="GO" id="GO:0034220">
    <property type="term" value="P:monoatomic ion transmembrane transport"/>
    <property type="evidence" value="ECO:0007669"/>
    <property type="project" value="UniProtKB-KW"/>
</dbReference>
<feature type="transmembrane region" description="Helical" evidence="1">
    <location>
        <begin position="67"/>
        <end position="86"/>
    </location>
</feature>
<evidence type="ECO:0000313" key="3">
    <source>
        <dbReference type="EMBL" id="MDA0635086.1"/>
    </source>
</evidence>
<keyword evidence="4" id="KW-1185">Reference proteome</keyword>
<proteinExistence type="predicted"/>
<keyword evidence="1" id="KW-0812">Transmembrane</keyword>
<dbReference type="InterPro" id="IPR013099">
    <property type="entry name" value="K_chnl_dom"/>
</dbReference>
<comment type="caution">
    <text evidence="3">The sequence shown here is derived from an EMBL/GenBank/DDBJ whole genome shotgun (WGS) entry which is preliminary data.</text>
</comment>
<accession>A0ABT4SD03</accession>
<keyword evidence="3" id="KW-0406">Ion transport</keyword>
<dbReference type="EMBL" id="JAPNNL010000059">
    <property type="protein sequence ID" value="MDA0635086.1"/>
    <property type="molecule type" value="Genomic_DNA"/>
</dbReference>
<keyword evidence="1" id="KW-1133">Transmembrane helix</keyword>
<dbReference type="SUPFAM" id="SSF81324">
    <property type="entry name" value="Voltage-gated potassium channels"/>
    <property type="match status" value="1"/>
</dbReference>
<keyword evidence="3" id="KW-0407">Ion channel</keyword>
<evidence type="ECO:0000256" key="1">
    <source>
        <dbReference type="SAM" id="Phobius"/>
    </source>
</evidence>
<keyword evidence="1" id="KW-0472">Membrane</keyword>
<dbReference type="Pfam" id="PF07885">
    <property type="entry name" value="Ion_trans_2"/>
    <property type="match status" value="1"/>
</dbReference>
<evidence type="ECO:0000259" key="2">
    <source>
        <dbReference type="Pfam" id="PF07885"/>
    </source>
</evidence>
<protein>
    <submittedName>
        <fullName evidence="3">Potassium channel family protein</fullName>
    </submittedName>
</protein>
<feature type="transmembrane region" description="Helical" evidence="1">
    <location>
        <begin position="127"/>
        <end position="149"/>
    </location>
</feature>
<evidence type="ECO:0000313" key="4">
    <source>
        <dbReference type="Proteomes" id="UP001144036"/>
    </source>
</evidence>
<keyword evidence="3" id="KW-0813">Transport</keyword>
<organism evidence="3 4">
    <name type="scientific">Nonomuraea corallina</name>
    <dbReference type="NCBI Taxonomy" id="2989783"/>
    <lineage>
        <taxon>Bacteria</taxon>
        <taxon>Bacillati</taxon>
        <taxon>Actinomycetota</taxon>
        <taxon>Actinomycetes</taxon>
        <taxon>Streptosporangiales</taxon>
        <taxon>Streptosporangiaceae</taxon>
        <taxon>Nonomuraea</taxon>
    </lineage>
</organism>
<feature type="domain" description="Potassium channel" evidence="2">
    <location>
        <begin position="75"/>
        <end position="148"/>
    </location>
</feature>
<sequence length="161" mass="17545">MRRLAWQTVLIIGAYYVVPVQPDPRLWVQVLRTVAVLAGIALVGWSVVREVRRESAGDQGGLTTARLALVTVLGVVLFALADYWVAIWREDEFVGLETRTDALYFAVSTLATVGFGDVHAQGQVARALVLVQMAFNVVVLATAATLLSGRLKGAQARRRAR</sequence>
<name>A0ABT4SD03_9ACTN</name>
<dbReference type="RefSeq" id="WP_270155922.1">
    <property type="nucleotide sequence ID" value="NZ_JAPNNL010000059.1"/>
</dbReference>
<gene>
    <name evidence="3" type="ORF">OUY22_16830</name>
</gene>